<dbReference type="PROSITE" id="PS50164">
    <property type="entry name" value="GIY_YIG"/>
    <property type="match status" value="1"/>
</dbReference>
<dbReference type="STRING" id="1122189.SAMN02745165_02422"/>
<keyword evidence="4" id="KW-1185">Reference proteome</keyword>
<feature type="domain" description="GIY-YIG" evidence="2">
    <location>
        <begin position="1"/>
        <end position="76"/>
    </location>
</feature>
<dbReference type="AlphaFoldDB" id="A0A1M6JET9"/>
<dbReference type="InterPro" id="IPR035901">
    <property type="entry name" value="GIY-YIG_endonuc_sf"/>
</dbReference>
<reference evidence="3 4" key="1">
    <citation type="submission" date="2016-11" db="EMBL/GenBank/DDBJ databases">
        <authorList>
            <person name="Jaros S."/>
            <person name="Januszkiewicz K."/>
            <person name="Wedrychowicz H."/>
        </authorList>
    </citation>
    <scope>NUCLEOTIDE SEQUENCE [LARGE SCALE GENOMIC DNA]</scope>
    <source>
        <strain evidence="3 4">DSM 5091</strain>
    </source>
</reference>
<dbReference type="Proteomes" id="UP000184171">
    <property type="component" value="Unassembled WGS sequence"/>
</dbReference>
<dbReference type="SUPFAM" id="SSF82771">
    <property type="entry name" value="GIY-YIG endonuclease"/>
    <property type="match status" value="1"/>
</dbReference>
<dbReference type="GO" id="GO:0004519">
    <property type="term" value="F:endonuclease activity"/>
    <property type="evidence" value="ECO:0007669"/>
    <property type="project" value="UniProtKB-KW"/>
</dbReference>
<dbReference type="OrthoDB" id="287318at2"/>
<dbReference type="InterPro" id="IPR050190">
    <property type="entry name" value="UPF0213_domain"/>
</dbReference>
<keyword evidence="3" id="KW-0378">Hydrolase</keyword>
<gene>
    <name evidence="3" type="ORF">SAMN02745165_02422</name>
</gene>
<comment type="similarity">
    <text evidence="1">Belongs to the UPF0213 family.</text>
</comment>
<protein>
    <submittedName>
        <fullName evidence="3">Putative endonuclease</fullName>
    </submittedName>
</protein>
<keyword evidence="3" id="KW-0255">Endonuclease</keyword>
<evidence type="ECO:0000256" key="1">
    <source>
        <dbReference type="ARBA" id="ARBA00007435"/>
    </source>
</evidence>
<dbReference type="RefSeq" id="WP_072908997.1">
    <property type="nucleotide sequence ID" value="NZ_FQZT01000008.1"/>
</dbReference>
<dbReference type="Pfam" id="PF01541">
    <property type="entry name" value="GIY-YIG"/>
    <property type="match status" value="1"/>
</dbReference>
<name>A0A1M6JET9_MALRU</name>
<dbReference type="PANTHER" id="PTHR34477">
    <property type="entry name" value="UPF0213 PROTEIN YHBQ"/>
    <property type="match status" value="1"/>
</dbReference>
<dbReference type="PANTHER" id="PTHR34477:SF1">
    <property type="entry name" value="UPF0213 PROTEIN YHBQ"/>
    <property type="match status" value="1"/>
</dbReference>
<evidence type="ECO:0000313" key="4">
    <source>
        <dbReference type="Proteomes" id="UP000184171"/>
    </source>
</evidence>
<evidence type="ECO:0000259" key="2">
    <source>
        <dbReference type="PROSITE" id="PS50164"/>
    </source>
</evidence>
<dbReference type="InterPro" id="IPR000305">
    <property type="entry name" value="GIY-YIG_endonuc"/>
</dbReference>
<organism evidence="3 4">
    <name type="scientific">Malonomonas rubra DSM 5091</name>
    <dbReference type="NCBI Taxonomy" id="1122189"/>
    <lineage>
        <taxon>Bacteria</taxon>
        <taxon>Pseudomonadati</taxon>
        <taxon>Thermodesulfobacteriota</taxon>
        <taxon>Desulfuromonadia</taxon>
        <taxon>Desulfuromonadales</taxon>
        <taxon>Geopsychrobacteraceae</taxon>
        <taxon>Malonomonas</taxon>
    </lineage>
</organism>
<dbReference type="EMBL" id="FQZT01000008">
    <property type="protein sequence ID" value="SHJ45211.1"/>
    <property type="molecule type" value="Genomic_DNA"/>
</dbReference>
<dbReference type="Gene3D" id="3.40.1440.10">
    <property type="entry name" value="GIY-YIG endonuclease"/>
    <property type="match status" value="1"/>
</dbReference>
<evidence type="ECO:0000313" key="3">
    <source>
        <dbReference type="EMBL" id="SHJ45211.1"/>
    </source>
</evidence>
<sequence>MNWQVYIILCSDDSLYTGISTDVERRFRQHRDGGGAKYFRGRLPLRVVYREDGHDRSSASRREIEIKRMPATEKRQLVAAFAAAAGVSLSRDGAKLR</sequence>
<keyword evidence="3" id="KW-0540">Nuclease</keyword>
<proteinExistence type="inferred from homology"/>
<accession>A0A1M6JET9</accession>
<dbReference type="CDD" id="cd10456">
    <property type="entry name" value="GIY-YIG_UPF0213"/>
    <property type="match status" value="1"/>
</dbReference>